<dbReference type="AlphaFoldDB" id="A0A833UII3"/>
<gene>
    <name evidence="2" type="ORF">GAK29_04738</name>
</gene>
<comment type="caution">
    <text evidence="2">The sequence shown here is derived from an EMBL/GenBank/DDBJ whole genome shotgun (WGS) entry which is preliminary data.</text>
</comment>
<feature type="chain" id="PRO_5032928440" evidence="1">
    <location>
        <begin position="20"/>
        <end position="111"/>
    </location>
</feature>
<name>A0A833UII3_ACIBZ</name>
<protein>
    <submittedName>
        <fullName evidence="2">Uncharacterized protein</fullName>
    </submittedName>
</protein>
<organism evidence="2 3">
    <name type="scientific">Acinetobacter bereziniae</name>
    <name type="common">Acinetobacter genomosp. 10</name>
    <dbReference type="NCBI Taxonomy" id="106648"/>
    <lineage>
        <taxon>Bacteria</taxon>
        <taxon>Pseudomonadati</taxon>
        <taxon>Pseudomonadota</taxon>
        <taxon>Gammaproteobacteria</taxon>
        <taxon>Moraxellales</taxon>
        <taxon>Moraxellaceae</taxon>
        <taxon>Acinetobacter</taxon>
    </lineage>
</organism>
<proteinExistence type="predicted"/>
<dbReference type="Proteomes" id="UP000490535">
    <property type="component" value="Unassembled WGS sequence"/>
</dbReference>
<evidence type="ECO:0000313" key="2">
    <source>
        <dbReference type="EMBL" id="KAF1013164.1"/>
    </source>
</evidence>
<sequence>MKKLGIGFLLFTLSLGAFAQPPCQTAPLVKLKGVDSLTYEKSTRSKLIKKGWSPIPLKGVDKESVFYDSKMPEKYCSATVCISEFKDKKGNTLTITMDDFIKDIEIECKSR</sequence>
<reference evidence="3" key="1">
    <citation type="journal article" date="2020" name="MBio">
        <title>Horizontal gene transfer to a defensive symbiont with a reduced genome amongst a multipartite beetle microbiome.</title>
        <authorList>
            <person name="Waterworth S.C."/>
            <person name="Florez L.V."/>
            <person name="Rees E.R."/>
            <person name="Hertweck C."/>
            <person name="Kaltenpoth M."/>
            <person name="Kwan J.C."/>
        </authorList>
    </citation>
    <scope>NUCLEOTIDE SEQUENCE [LARGE SCALE GENOMIC DNA]</scope>
</reference>
<dbReference type="EMBL" id="WNDP01000243">
    <property type="protein sequence ID" value="KAF1013164.1"/>
    <property type="molecule type" value="Genomic_DNA"/>
</dbReference>
<feature type="signal peptide" evidence="1">
    <location>
        <begin position="1"/>
        <end position="19"/>
    </location>
</feature>
<evidence type="ECO:0000256" key="1">
    <source>
        <dbReference type="SAM" id="SignalP"/>
    </source>
</evidence>
<keyword evidence="1" id="KW-0732">Signal</keyword>
<accession>A0A833UII3</accession>
<evidence type="ECO:0000313" key="3">
    <source>
        <dbReference type="Proteomes" id="UP000490535"/>
    </source>
</evidence>